<keyword evidence="5" id="KW-0966">Cell projection</keyword>
<dbReference type="GO" id="GO:0036038">
    <property type="term" value="C:MKS complex"/>
    <property type="evidence" value="ECO:0007669"/>
    <property type="project" value="TreeGrafter"/>
</dbReference>
<comment type="subcellular location">
    <subcellularLocation>
        <location evidence="1">Cytoplasm</location>
        <location evidence="1">Cytoskeleton</location>
        <location evidence="1">Cilium basal body</location>
    </subcellularLocation>
</comment>
<keyword evidence="3" id="KW-0970">Cilium biogenesis/degradation</keyword>
<dbReference type="PANTHER" id="PTHR12968:SF2">
    <property type="entry name" value="B9 DOMAIN-CONTAINING PROTEIN 2"/>
    <property type="match status" value="1"/>
</dbReference>
<dbReference type="GO" id="GO:0060271">
    <property type="term" value="P:cilium assembly"/>
    <property type="evidence" value="ECO:0007669"/>
    <property type="project" value="TreeGrafter"/>
</dbReference>
<dbReference type="PROSITE" id="PS51381">
    <property type="entry name" value="C2_B9"/>
    <property type="match status" value="1"/>
</dbReference>
<dbReference type="InterPro" id="IPR010796">
    <property type="entry name" value="C2_B9-type_dom"/>
</dbReference>
<protein>
    <recommendedName>
        <fullName evidence="7">B9 domain-containing protein 2</fullName>
    </recommendedName>
</protein>
<dbReference type="PANTHER" id="PTHR12968">
    <property type="entry name" value="B9 DOMAIN-CONTAINING"/>
    <property type="match status" value="1"/>
</dbReference>
<evidence type="ECO:0000256" key="1">
    <source>
        <dbReference type="ARBA" id="ARBA00004120"/>
    </source>
</evidence>
<proteinExistence type="inferred from homology"/>
<name>A0A915BF30_PARUN</name>
<accession>A0A915BF30</accession>
<organism evidence="8 9">
    <name type="scientific">Parascaris univalens</name>
    <name type="common">Nematode worm</name>
    <dbReference type="NCBI Taxonomy" id="6257"/>
    <lineage>
        <taxon>Eukaryota</taxon>
        <taxon>Metazoa</taxon>
        <taxon>Ecdysozoa</taxon>
        <taxon>Nematoda</taxon>
        <taxon>Chromadorea</taxon>
        <taxon>Rhabditida</taxon>
        <taxon>Spirurina</taxon>
        <taxon>Ascaridomorpha</taxon>
        <taxon>Ascaridoidea</taxon>
        <taxon>Ascarididae</taxon>
        <taxon>Parascaris</taxon>
    </lineage>
</organism>
<evidence type="ECO:0000313" key="9">
    <source>
        <dbReference type="WBParaSite" id="PgR037_g059_t01"/>
    </source>
</evidence>
<dbReference type="WBParaSite" id="PgR037_g059_t01">
    <property type="protein sequence ID" value="PgR037_g059_t01"/>
    <property type="gene ID" value="PgR037_g059"/>
</dbReference>
<evidence type="ECO:0000256" key="5">
    <source>
        <dbReference type="ARBA" id="ARBA00023273"/>
    </source>
</evidence>
<evidence type="ECO:0000256" key="6">
    <source>
        <dbReference type="ARBA" id="ARBA00038411"/>
    </source>
</evidence>
<comment type="similarity">
    <text evidence="6">Belongs to the B9D family.</text>
</comment>
<reference evidence="9" key="1">
    <citation type="submission" date="2022-11" db="UniProtKB">
        <authorList>
            <consortium name="WormBaseParasite"/>
        </authorList>
    </citation>
    <scope>IDENTIFICATION</scope>
</reference>
<sequence>PVSPGEHEVSCQTWRPKGGFREEMMQYFLGGGMQLSNVDTATRADELMKLRTVTMGS</sequence>
<dbReference type="Pfam" id="PF07162">
    <property type="entry name" value="B9-C2"/>
    <property type="match status" value="1"/>
</dbReference>
<dbReference type="Proteomes" id="UP000887569">
    <property type="component" value="Unplaced"/>
</dbReference>
<evidence type="ECO:0000256" key="7">
    <source>
        <dbReference type="ARBA" id="ARBA00039272"/>
    </source>
</evidence>
<evidence type="ECO:0000256" key="3">
    <source>
        <dbReference type="ARBA" id="ARBA00022794"/>
    </source>
</evidence>
<keyword evidence="2" id="KW-0963">Cytoplasm</keyword>
<evidence type="ECO:0000256" key="4">
    <source>
        <dbReference type="ARBA" id="ARBA00023212"/>
    </source>
</evidence>
<evidence type="ECO:0000256" key="2">
    <source>
        <dbReference type="ARBA" id="ARBA00022490"/>
    </source>
</evidence>
<dbReference type="AlphaFoldDB" id="A0A915BF30"/>
<keyword evidence="8" id="KW-1185">Reference proteome</keyword>
<keyword evidence="4" id="KW-0206">Cytoskeleton</keyword>
<evidence type="ECO:0000313" key="8">
    <source>
        <dbReference type="Proteomes" id="UP000887569"/>
    </source>
</evidence>